<reference evidence="7" key="1">
    <citation type="submission" date="2016-11" db="UniProtKB">
        <authorList>
            <consortium name="WormBaseParasite"/>
        </authorList>
    </citation>
    <scope>IDENTIFICATION</scope>
</reference>
<evidence type="ECO:0000313" key="6">
    <source>
        <dbReference type="Proteomes" id="UP000095281"/>
    </source>
</evidence>
<dbReference type="InterPro" id="IPR045853">
    <property type="entry name" value="Pep_chain_release_fac_I_sf"/>
</dbReference>
<dbReference type="WBParaSite" id="MhA1_Contig1040.frz3.gene23">
    <property type="protein sequence ID" value="MhA1_Contig1040.frz3.gene23"/>
    <property type="gene ID" value="MhA1_Contig1040.frz3.gene23"/>
</dbReference>
<proteinExistence type="inferred from homology"/>
<name>A0A1I8AX05_MELHA</name>
<comment type="similarity">
    <text evidence="2">Belongs to the prokaryotic/mitochondrial release factor family.</text>
</comment>
<evidence type="ECO:0000256" key="4">
    <source>
        <dbReference type="ARBA" id="ARBA00023128"/>
    </source>
</evidence>
<keyword evidence="3" id="KW-0809">Transit peptide</keyword>
<dbReference type="Pfam" id="PF00472">
    <property type="entry name" value="RF-1"/>
    <property type="match status" value="1"/>
</dbReference>
<dbReference type="SUPFAM" id="SSF75620">
    <property type="entry name" value="Release factor"/>
    <property type="match status" value="1"/>
</dbReference>
<dbReference type="GO" id="GO:0005739">
    <property type="term" value="C:mitochondrion"/>
    <property type="evidence" value="ECO:0007669"/>
    <property type="project" value="UniProtKB-SubCell"/>
</dbReference>
<dbReference type="InterPro" id="IPR052405">
    <property type="entry name" value="Mito_Transl_Release_Factor"/>
</dbReference>
<keyword evidence="6" id="KW-1185">Reference proteome</keyword>
<protein>
    <submittedName>
        <fullName evidence="7">RF_PROK_I domain-containing protein</fullName>
    </submittedName>
</protein>
<evidence type="ECO:0000256" key="3">
    <source>
        <dbReference type="ARBA" id="ARBA00022946"/>
    </source>
</evidence>
<evidence type="ECO:0000256" key="1">
    <source>
        <dbReference type="ARBA" id="ARBA00004173"/>
    </source>
</evidence>
<evidence type="ECO:0000313" key="7">
    <source>
        <dbReference type="WBParaSite" id="MhA1_Contig1040.frz3.gene23"/>
    </source>
</evidence>
<dbReference type="AlphaFoldDB" id="A0A1I8AX05"/>
<dbReference type="GO" id="GO:0003747">
    <property type="term" value="F:translation release factor activity"/>
    <property type="evidence" value="ECO:0007669"/>
    <property type="project" value="InterPro"/>
</dbReference>
<sequence>MFRFHHFSSIRFSSNSTAKRLLKNYKFPEILPKDCEEQYIRGWGPGGSCVNSSSNAVLLKHKPTGCFVKIEVDKHLNGENSYFTQFESIKSEIEEKTKKSSQRKRQIMAELKTKGEIVLELNEKKSWIIKRKDKKN</sequence>
<evidence type="ECO:0000259" key="5">
    <source>
        <dbReference type="Pfam" id="PF00472"/>
    </source>
</evidence>
<organism evidence="6 7">
    <name type="scientific">Meloidogyne hapla</name>
    <name type="common">Root-knot nematode worm</name>
    <dbReference type="NCBI Taxonomy" id="6305"/>
    <lineage>
        <taxon>Eukaryota</taxon>
        <taxon>Metazoa</taxon>
        <taxon>Ecdysozoa</taxon>
        <taxon>Nematoda</taxon>
        <taxon>Chromadorea</taxon>
        <taxon>Rhabditida</taxon>
        <taxon>Tylenchina</taxon>
        <taxon>Tylenchomorpha</taxon>
        <taxon>Tylenchoidea</taxon>
        <taxon>Meloidogynidae</taxon>
        <taxon>Meloidogyninae</taxon>
        <taxon>Meloidogyne</taxon>
    </lineage>
</organism>
<dbReference type="PANTHER" id="PTHR46203">
    <property type="entry name" value="PROBABLE PEPTIDE CHAIN RELEASE FACTOR C12ORF65"/>
    <property type="match status" value="1"/>
</dbReference>
<comment type="subcellular location">
    <subcellularLocation>
        <location evidence="1">Mitochondrion</location>
    </subcellularLocation>
</comment>
<accession>A0A1I8AX05</accession>
<keyword evidence="4" id="KW-0496">Mitochondrion</keyword>
<dbReference type="PANTHER" id="PTHR46203:SF1">
    <property type="entry name" value="MITOCHONDRIAL TRANSLATION RELEASE FACTOR IN RESCUE"/>
    <property type="match status" value="1"/>
</dbReference>
<dbReference type="Gene3D" id="3.30.160.20">
    <property type="match status" value="1"/>
</dbReference>
<evidence type="ECO:0000256" key="2">
    <source>
        <dbReference type="ARBA" id="ARBA00010835"/>
    </source>
</evidence>
<dbReference type="InterPro" id="IPR000352">
    <property type="entry name" value="Pep_chain_release_fac_I"/>
</dbReference>
<feature type="domain" description="Prokaryotic-type class I peptide chain release factors" evidence="5">
    <location>
        <begin position="29"/>
        <end position="109"/>
    </location>
</feature>
<dbReference type="Proteomes" id="UP000095281">
    <property type="component" value="Unplaced"/>
</dbReference>